<dbReference type="SUPFAM" id="SSF46785">
    <property type="entry name" value="Winged helix' DNA-binding domain"/>
    <property type="match status" value="1"/>
</dbReference>
<feature type="domain" description="Metanogen output" evidence="2">
    <location>
        <begin position="132"/>
        <end position="207"/>
    </location>
</feature>
<proteinExistence type="predicted"/>
<dbReference type="Pfam" id="PF08279">
    <property type="entry name" value="HTH_11"/>
    <property type="match status" value="1"/>
</dbReference>
<keyword evidence="4" id="KW-1185">Reference proteome</keyword>
<evidence type="ECO:0000313" key="4">
    <source>
        <dbReference type="Proteomes" id="UP000662888"/>
    </source>
</evidence>
<reference evidence="3 4" key="1">
    <citation type="submission" date="2020-11" db="EMBL/GenBank/DDBJ databases">
        <authorList>
            <person name="Sun Q."/>
        </authorList>
    </citation>
    <scope>NUCLEOTIDE SEQUENCE [LARGE SCALE GENOMIC DNA]</scope>
    <source>
        <strain evidence="3 4">P8398</strain>
    </source>
</reference>
<dbReference type="RefSeq" id="WP_206090798.1">
    <property type="nucleotide sequence ID" value="NZ_CP065053.1"/>
</dbReference>
<dbReference type="CDD" id="cd00090">
    <property type="entry name" value="HTH_ARSR"/>
    <property type="match status" value="1"/>
</dbReference>
<dbReference type="Proteomes" id="UP000662888">
    <property type="component" value="Chromosome"/>
</dbReference>
<sequence length="213" mass="23531">MLDMLGATQKQLLKELLKNKAGMTVDELSVPLSITRNAVRQHVAALLNDGLVIKAQTRASGGRPEQLYALSEQGHECFPRHYVWFAQLLVESVEREVGVDGMVERLEKMGTQVGTELLAQHPGLSDPVKRIEKLSTLMEQLGYDAHPAADGKGDAIEAHNCVFHTLAQRNPHVCRFDLALLGTFTGSTVEHQQCMAKGDQMCRFHFKEKDGAA</sequence>
<protein>
    <submittedName>
        <fullName evidence="3">HTH domain-containing protein</fullName>
    </submittedName>
</protein>
<dbReference type="InterPro" id="IPR013196">
    <property type="entry name" value="HTH_11"/>
</dbReference>
<evidence type="ECO:0000313" key="3">
    <source>
        <dbReference type="EMBL" id="QPI51173.1"/>
    </source>
</evidence>
<accession>A0AA48WF52</accession>
<dbReference type="InterPro" id="IPR036388">
    <property type="entry name" value="WH-like_DNA-bd_sf"/>
</dbReference>
<evidence type="ECO:0000259" key="2">
    <source>
        <dbReference type="Pfam" id="PF18546"/>
    </source>
</evidence>
<dbReference type="Gene3D" id="1.10.10.10">
    <property type="entry name" value="Winged helix-like DNA-binding domain superfamily/Winged helix DNA-binding domain"/>
    <property type="match status" value="1"/>
</dbReference>
<gene>
    <name evidence="3" type="ORF">IV454_06480</name>
</gene>
<dbReference type="InterPro" id="IPR036390">
    <property type="entry name" value="WH_DNA-bd_sf"/>
</dbReference>
<dbReference type="InterPro" id="IPR011991">
    <property type="entry name" value="ArsR-like_HTH"/>
</dbReference>
<dbReference type="Pfam" id="PF18546">
    <property type="entry name" value="MetOD1"/>
    <property type="match status" value="1"/>
</dbReference>
<organism evidence="3 4">
    <name type="scientific">Massilia antarctica</name>
    <dbReference type="NCBI Taxonomy" id="2765360"/>
    <lineage>
        <taxon>Bacteria</taxon>
        <taxon>Pseudomonadati</taxon>
        <taxon>Pseudomonadota</taxon>
        <taxon>Betaproteobacteria</taxon>
        <taxon>Burkholderiales</taxon>
        <taxon>Oxalobacteraceae</taxon>
        <taxon>Telluria group</taxon>
        <taxon>Massilia</taxon>
    </lineage>
</organism>
<feature type="domain" description="Helix-turn-helix type 11" evidence="1">
    <location>
        <begin position="9"/>
        <end position="58"/>
    </location>
</feature>
<dbReference type="EMBL" id="CP065053">
    <property type="protein sequence ID" value="QPI51173.1"/>
    <property type="molecule type" value="Genomic_DNA"/>
</dbReference>
<dbReference type="InterPro" id="IPR041359">
    <property type="entry name" value="MetOD1"/>
</dbReference>
<evidence type="ECO:0000259" key="1">
    <source>
        <dbReference type="Pfam" id="PF08279"/>
    </source>
</evidence>
<name>A0AA48WF52_9BURK</name>